<dbReference type="KEGG" id="hbv:ABIV_1396"/>
<reference evidence="2 4" key="1">
    <citation type="submission" date="2017-10" db="EMBL/GenBank/DDBJ databases">
        <title>Genomics of the genus Arcobacter.</title>
        <authorList>
            <person name="Perez-Cataluna A."/>
            <person name="Figueras M.J."/>
        </authorList>
    </citation>
    <scope>NUCLEOTIDE SEQUENCE [LARGE SCALE GENOMIC DNA]</scope>
    <source>
        <strain evidence="2 4">CECT 7835</strain>
    </source>
</reference>
<dbReference type="Proteomes" id="UP000289193">
    <property type="component" value="Unassembled WGS sequence"/>
</dbReference>
<evidence type="ECO:0000313" key="4">
    <source>
        <dbReference type="Proteomes" id="UP000289193"/>
    </source>
</evidence>
<name>A0AAX2AB42_9BACT</name>
<dbReference type="Proteomes" id="UP000253850">
    <property type="component" value="Chromosome"/>
</dbReference>
<evidence type="ECO:0000313" key="1">
    <source>
        <dbReference type="EMBL" id="AXH12392.1"/>
    </source>
</evidence>
<dbReference type="RefSeq" id="WP_114839221.1">
    <property type="nucleotide sequence ID" value="NZ_CP031217.1"/>
</dbReference>
<keyword evidence="4" id="KW-1185">Reference proteome</keyword>
<evidence type="ECO:0000313" key="3">
    <source>
        <dbReference type="Proteomes" id="UP000253850"/>
    </source>
</evidence>
<dbReference type="AlphaFoldDB" id="A0AAX2AB42"/>
<reference evidence="1 3" key="2">
    <citation type="submission" date="2018-07" db="EMBL/GenBank/DDBJ databases">
        <title>Complete genome of the Arcobacter bivalviorum type strain LMG 26154.</title>
        <authorList>
            <person name="Miller W.G."/>
            <person name="Yee E."/>
            <person name="Bono J.L."/>
        </authorList>
    </citation>
    <scope>NUCLEOTIDE SEQUENCE [LARGE SCALE GENOMIC DNA]</scope>
    <source>
        <strain evidence="1 3">LMG 26154</strain>
    </source>
</reference>
<dbReference type="EMBL" id="PDKM01000002">
    <property type="protein sequence ID" value="RXK10681.1"/>
    <property type="molecule type" value="Genomic_DNA"/>
</dbReference>
<organism evidence="2 4">
    <name type="scientific">Halarcobacter bivalviorum</name>
    <dbReference type="NCBI Taxonomy" id="663364"/>
    <lineage>
        <taxon>Bacteria</taxon>
        <taxon>Pseudomonadati</taxon>
        <taxon>Campylobacterota</taxon>
        <taxon>Epsilonproteobacteria</taxon>
        <taxon>Campylobacterales</taxon>
        <taxon>Arcobacteraceae</taxon>
        <taxon>Halarcobacter</taxon>
    </lineage>
</organism>
<gene>
    <name evidence="1" type="ORF">ABIV_1396</name>
    <name evidence="2" type="ORF">CRV05_05215</name>
</gene>
<protein>
    <submittedName>
        <fullName evidence="2">Uncharacterized protein</fullName>
    </submittedName>
</protein>
<evidence type="ECO:0000313" key="2">
    <source>
        <dbReference type="EMBL" id="RXK10681.1"/>
    </source>
</evidence>
<proteinExistence type="predicted"/>
<dbReference type="EMBL" id="CP031217">
    <property type="protein sequence ID" value="AXH12392.1"/>
    <property type="molecule type" value="Genomic_DNA"/>
</dbReference>
<accession>A0AAX2AB42</accession>
<sequence length="67" mass="7697">MKKVNNNFKLYTQIEINEKLAQLVRLLISLNAFGSLDLKDYNLICMVLSNTFNVDIENLECISSSKK</sequence>